<organism evidence="2 3">
    <name type="scientific">Kitasatospora aburaviensis</name>
    <dbReference type="NCBI Taxonomy" id="67265"/>
    <lineage>
        <taxon>Bacteria</taxon>
        <taxon>Bacillati</taxon>
        <taxon>Actinomycetota</taxon>
        <taxon>Actinomycetes</taxon>
        <taxon>Kitasatosporales</taxon>
        <taxon>Streptomycetaceae</taxon>
        <taxon>Kitasatospora</taxon>
    </lineage>
</organism>
<dbReference type="Proteomes" id="UP001596067">
    <property type="component" value="Unassembled WGS sequence"/>
</dbReference>
<keyword evidence="3" id="KW-1185">Reference proteome</keyword>
<dbReference type="RefSeq" id="WP_313765251.1">
    <property type="nucleotide sequence ID" value="NZ_BAAAVH010000018.1"/>
</dbReference>
<reference evidence="3" key="1">
    <citation type="journal article" date="2019" name="Int. J. Syst. Evol. Microbiol.">
        <title>The Global Catalogue of Microorganisms (GCM) 10K type strain sequencing project: providing services to taxonomists for standard genome sequencing and annotation.</title>
        <authorList>
            <consortium name="The Broad Institute Genomics Platform"/>
            <consortium name="The Broad Institute Genome Sequencing Center for Infectious Disease"/>
            <person name="Wu L."/>
            <person name="Ma J."/>
        </authorList>
    </citation>
    <scope>NUCLEOTIDE SEQUENCE [LARGE SCALE GENOMIC DNA]</scope>
    <source>
        <strain evidence="3">CGMCC 4.1469</strain>
    </source>
</reference>
<feature type="region of interest" description="Disordered" evidence="1">
    <location>
        <begin position="172"/>
        <end position="191"/>
    </location>
</feature>
<feature type="compositionally biased region" description="Gly residues" evidence="1">
    <location>
        <begin position="175"/>
        <end position="191"/>
    </location>
</feature>
<comment type="caution">
    <text evidence="2">The sequence shown here is derived from an EMBL/GenBank/DDBJ whole genome shotgun (WGS) entry which is preliminary data.</text>
</comment>
<feature type="region of interest" description="Disordered" evidence="1">
    <location>
        <begin position="1"/>
        <end position="27"/>
    </location>
</feature>
<dbReference type="EMBL" id="JBHSOD010000043">
    <property type="protein sequence ID" value="MFC5888676.1"/>
    <property type="molecule type" value="Genomic_DNA"/>
</dbReference>
<name>A0ABW1F2R8_9ACTN</name>
<accession>A0ABW1F2R8</accession>
<proteinExistence type="predicted"/>
<protein>
    <submittedName>
        <fullName evidence="2">Uncharacterized protein</fullName>
    </submittedName>
</protein>
<evidence type="ECO:0000313" key="3">
    <source>
        <dbReference type="Proteomes" id="UP001596067"/>
    </source>
</evidence>
<gene>
    <name evidence="2" type="ORF">ACFP0N_27285</name>
</gene>
<sequence>MADAPAGDGTSTTNGAATPPLDDKPFSLGHGNHGGWFGAVFGVADKMVRSAETNTSAAALVSAFGGKNVQVELDTLTAFTKKVKALLDSMEGSDAAQAKLQEQRLHGDNFGKDFSQSTDVSSAYQRTHNELVSMHQTFVKQIEAMQAAVSKAAANYAGNEEHTTAAHQAVAKNSGFGGSPSGGAGTQAGGL</sequence>
<evidence type="ECO:0000313" key="2">
    <source>
        <dbReference type="EMBL" id="MFC5888676.1"/>
    </source>
</evidence>
<evidence type="ECO:0000256" key="1">
    <source>
        <dbReference type="SAM" id="MobiDB-lite"/>
    </source>
</evidence>